<feature type="transmembrane region" description="Helical" evidence="7">
    <location>
        <begin position="404"/>
        <end position="429"/>
    </location>
</feature>
<feature type="transmembrane region" description="Helical" evidence="7">
    <location>
        <begin position="307"/>
        <end position="331"/>
    </location>
</feature>
<dbReference type="InterPro" id="IPR020846">
    <property type="entry name" value="MFS_dom"/>
</dbReference>
<evidence type="ECO:0000256" key="3">
    <source>
        <dbReference type="ARBA" id="ARBA00022692"/>
    </source>
</evidence>
<keyword evidence="3 7" id="KW-0812">Transmembrane</keyword>
<keyword evidence="4 7" id="KW-1133">Transmembrane helix</keyword>
<feature type="transmembrane region" description="Helical" evidence="7">
    <location>
        <begin position="435"/>
        <end position="457"/>
    </location>
</feature>
<dbReference type="GO" id="GO:0016020">
    <property type="term" value="C:membrane"/>
    <property type="evidence" value="ECO:0007669"/>
    <property type="project" value="UniProtKB-SubCell"/>
</dbReference>
<protein>
    <submittedName>
        <fullName evidence="9">MFS transporter</fullName>
    </submittedName>
</protein>
<dbReference type="SUPFAM" id="SSF103473">
    <property type="entry name" value="MFS general substrate transporter"/>
    <property type="match status" value="1"/>
</dbReference>
<dbReference type="Pfam" id="PF07690">
    <property type="entry name" value="MFS_1"/>
    <property type="match status" value="1"/>
</dbReference>
<dbReference type="GO" id="GO:0022857">
    <property type="term" value="F:transmembrane transporter activity"/>
    <property type="evidence" value="ECO:0007669"/>
    <property type="project" value="InterPro"/>
</dbReference>
<comment type="caution">
    <text evidence="9">The sequence shown here is derived from an EMBL/GenBank/DDBJ whole genome shotgun (WGS) entry which is preliminary data.</text>
</comment>
<evidence type="ECO:0000313" key="9">
    <source>
        <dbReference type="EMBL" id="PWR20690.1"/>
    </source>
</evidence>
<feature type="transmembrane region" description="Helical" evidence="7">
    <location>
        <begin position="170"/>
        <end position="194"/>
    </location>
</feature>
<dbReference type="EMBL" id="QGLF01000003">
    <property type="protein sequence ID" value="PWR20690.1"/>
    <property type="molecule type" value="Genomic_DNA"/>
</dbReference>
<dbReference type="Gene3D" id="1.20.1250.20">
    <property type="entry name" value="MFS general substrate transporter like domains"/>
    <property type="match status" value="2"/>
</dbReference>
<dbReference type="OrthoDB" id="6057322at2"/>
<evidence type="ECO:0000256" key="1">
    <source>
        <dbReference type="ARBA" id="ARBA00004141"/>
    </source>
</evidence>
<dbReference type="Proteomes" id="UP000246077">
    <property type="component" value="Unassembled WGS sequence"/>
</dbReference>
<dbReference type="PROSITE" id="PS50850">
    <property type="entry name" value="MFS"/>
    <property type="match status" value="1"/>
</dbReference>
<dbReference type="InterPro" id="IPR011701">
    <property type="entry name" value="MFS"/>
</dbReference>
<evidence type="ECO:0000256" key="6">
    <source>
        <dbReference type="SAM" id="MobiDB-lite"/>
    </source>
</evidence>
<organism evidence="9 10">
    <name type="scientific">Zavarzinia compransoris</name>
    <dbReference type="NCBI Taxonomy" id="1264899"/>
    <lineage>
        <taxon>Bacteria</taxon>
        <taxon>Pseudomonadati</taxon>
        <taxon>Pseudomonadota</taxon>
        <taxon>Alphaproteobacteria</taxon>
        <taxon>Rhodospirillales</taxon>
        <taxon>Zavarziniaceae</taxon>
        <taxon>Zavarzinia</taxon>
    </lineage>
</organism>
<feature type="transmembrane region" description="Helical" evidence="7">
    <location>
        <begin position="274"/>
        <end position="295"/>
    </location>
</feature>
<feature type="transmembrane region" description="Helical" evidence="7">
    <location>
        <begin position="37"/>
        <end position="59"/>
    </location>
</feature>
<gene>
    <name evidence="9" type="ORF">DKG75_11875</name>
</gene>
<evidence type="ECO:0000256" key="2">
    <source>
        <dbReference type="ARBA" id="ARBA00022448"/>
    </source>
</evidence>
<feature type="transmembrane region" description="Helical" evidence="7">
    <location>
        <begin position="206"/>
        <end position="230"/>
    </location>
</feature>
<feature type="transmembrane region" description="Helical" evidence="7">
    <location>
        <begin position="108"/>
        <end position="127"/>
    </location>
</feature>
<evidence type="ECO:0000256" key="7">
    <source>
        <dbReference type="SAM" id="Phobius"/>
    </source>
</evidence>
<comment type="subcellular location">
    <subcellularLocation>
        <location evidence="1">Membrane</location>
        <topology evidence="1">Multi-pass membrane protein</topology>
    </subcellularLocation>
</comment>
<evidence type="ECO:0000313" key="10">
    <source>
        <dbReference type="Proteomes" id="UP000246077"/>
    </source>
</evidence>
<feature type="transmembrane region" description="Helical" evidence="7">
    <location>
        <begin position="367"/>
        <end position="392"/>
    </location>
</feature>
<evidence type="ECO:0000256" key="4">
    <source>
        <dbReference type="ARBA" id="ARBA00022989"/>
    </source>
</evidence>
<accession>A0A317E3C4</accession>
<dbReference type="AlphaFoldDB" id="A0A317E3C4"/>
<proteinExistence type="predicted"/>
<feature type="region of interest" description="Disordered" evidence="6">
    <location>
        <begin position="1"/>
        <end position="26"/>
    </location>
</feature>
<dbReference type="CDD" id="cd17328">
    <property type="entry name" value="MFS_spinster_like"/>
    <property type="match status" value="1"/>
</dbReference>
<dbReference type="InterPro" id="IPR044770">
    <property type="entry name" value="MFS_spinster-like"/>
</dbReference>
<keyword evidence="2" id="KW-0813">Transport</keyword>
<keyword evidence="10" id="KW-1185">Reference proteome</keyword>
<dbReference type="PANTHER" id="PTHR23505:SF79">
    <property type="entry name" value="PROTEIN SPINSTER"/>
    <property type="match status" value="1"/>
</dbReference>
<evidence type="ECO:0000259" key="8">
    <source>
        <dbReference type="PROSITE" id="PS50850"/>
    </source>
</evidence>
<feature type="transmembrane region" description="Helical" evidence="7">
    <location>
        <begin position="133"/>
        <end position="158"/>
    </location>
</feature>
<name>A0A317E3C4_9PROT</name>
<reference evidence="10" key="1">
    <citation type="submission" date="2018-05" db="EMBL/GenBank/DDBJ databases">
        <title>Zavarzinia sp. HR-AS.</title>
        <authorList>
            <person name="Lee Y."/>
            <person name="Jeon C.O."/>
        </authorList>
    </citation>
    <scope>NUCLEOTIDE SEQUENCE [LARGE SCALE GENOMIC DNA]</scope>
    <source>
        <strain evidence="10">DSM 1231</strain>
    </source>
</reference>
<sequence>MSVRSESVARNPASKPDTTEQNPAVADDAAPYPGAGYAWYVVGVLMLAYTISFIDRQILNLLVGPIKRDLGISDTEMSLLAGLAFALFYTFLGLPIGRMVDKRSRRTIIAVGIVVWSLFTAACGLATKFWHLFLARVGVGVGEAALSPAAYSLVADYFPPNRMGTAMGVYNMGIFVGSGLAYIFGGLVIGMVSGTEHMVLPVVGEVFAWQVVFFVVGLPGILVALLMFTVREPIRRGLKAVRQADGTMKAEDVPIGEVIRYIGANASAVLCHNIGFALLALVGYGVATWLPSFFIRVHGWTPAEIGFAFGIVQLTAGVIGVIGGGWLGDVLKARGHADGRLRVGMMAAVLGVPFAVGMPMVEDGNLALALSIGSTLFFTMCFGAAPAAIAEIMPNQMRGQASAVYLFIVNLIGLGLGPTAVALATDFIFMDENMVGYSLALIGGIALPISALVLWLGCGPYRRSLDKVKAYTA</sequence>
<evidence type="ECO:0000256" key="5">
    <source>
        <dbReference type="ARBA" id="ARBA00023136"/>
    </source>
</evidence>
<dbReference type="InterPro" id="IPR036259">
    <property type="entry name" value="MFS_trans_sf"/>
</dbReference>
<keyword evidence="5 7" id="KW-0472">Membrane</keyword>
<dbReference type="PANTHER" id="PTHR23505">
    <property type="entry name" value="SPINSTER"/>
    <property type="match status" value="1"/>
</dbReference>
<dbReference type="RefSeq" id="WP_109921334.1">
    <property type="nucleotide sequence ID" value="NZ_QGLF01000003.1"/>
</dbReference>
<feature type="transmembrane region" description="Helical" evidence="7">
    <location>
        <begin position="79"/>
        <end position="96"/>
    </location>
</feature>
<feature type="transmembrane region" description="Helical" evidence="7">
    <location>
        <begin position="343"/>
        <end position="361"/>
    </location>
</feature>
<feature type="domain" description="Major facilitator superfamily (MFS) profile" evidence="8">
    <location>
        <begin position="41"/>
        <end position="462"/>
    </location>
</feature>